<sequence>MLNRSAWLHRLCPIQSLKEQYDRLQHMPNTWSHQNLIQKHTQMPCSWPCSMPMLPLDWTPSSFLHLYIHGQVSSKHHHLQLHKTKHCKLNSGLPSLQPDRRKKEVTMISAKRIAHLAKKWQRMTALAK</sequence>
<proteinExistence type="predicted"/>
<protein>
    <submittedName>
        <fullName evidence="1">Uncharacterized protein</fullName>
    </submittedName>
</protein>
<reference evidence="1" key="1">
    <citation type="submission" date="2014-09" db="EMBL/GenBank/DDBJ databases">
        <authorList>
            <person name="Magalhaes I.L.F."/>
            <person name="Oliveira U."/>
            <person name="Santos F.R."/>
            <person name="Vidigal T.H.D.A."/>
            <person name="Brescovit A.D."/>
            <person name="Santos A.J."/>
        </authorList>
    </citation>
    <scope>NUCLEOTIDE SEQUENCE</scope>
    <source>
        <tissue evidence="1">Shoot tissue taken approximately 20 cm above the soil surface</tissue>
    </source>
</reference>
<name>A0A0A9DKP5_ARUDO</name>
<reference evidence="1" key="2">
    <citation type="journal article" date="2015" name="Data Brief">
        <title>Shoot transcriptome of the giant reed, Arundo donax.</title>
        <authorList>
            <person name="Barrero R.A."/>
            <person name="Guerrero F.D."/>
            <person name="Moolhuijzen P."/>
            <person name="Goolsby J.A."/>
            <person name="Tidwell J."/>
            <person name="Bellgard S.E."/>
            <person name="Bellgard M.I."/>
        </authorList>
    </citation>
    <scope>NUCLEOTIDE SEQUENCE</scope>
    <source>
        <tissue evidence="1">Shoot tissue taken approximately 20 cm above the soil surface</tissue>
    </source>
</reference>
<accession>A0A0A9DKP5</accession>
<dbReference type="EMBL" id="GBRH01208771">
    <property type="protein sequence ID" value="JAD89124.1"/>
    <property type="molecule type" value="Transcribed_RNA"/>
</dbReference>
<evidence type="ECO:0000313" key="1">
    <source>
        <dbReference type="EMBL" id="JAD89124.1"/>
    </source>
</evidence>
<dbReference type="AlphaFoldDB" id="A0A0A9DKP5"/>
<organism evidence="1">
    <name type="scientific">Arundo donax</name>
    <name type="common">Giant reed</name>
    <name type="synonym">Donax arundinaceus</name>
    <dbReference type="NCBI Taxonomy" id="35708"/>
    <lineage>
        <taxon>Eukaryota</taxon>
        <taxon>Viridiplantae</taxon>
        <taxon>Streptophyta</taxon>
        <taxon>Embryophyta</taxon>
        <taxon>Tracheophyta</taxon>
        <taxon>Spermatophyta</taxon>
        <taxon>Magnoliopsida</taxon>
        <taxon>Liliopsida</taxon>
        <taxon>Poales</taxon>
        <taxon>Poaceae</taxon>
        <taxon>PACMAD clade</taxon>
        <taxon>Arundinoideae</taxon>
        <taxon>Arundineae</taxon>
        <taxon>Arundo</taxon>
    </lineage>
</organism>